<gene>
    <name evidence="2" type="ORF">ECRASSUSDP1_LOCUS24006</name>
</gene>
<keyword evidence="1" id="KW-0812">Transmembrane</keyword>
<comment type="caution">
    <text evidence="2">The sequence shown here is derived from an EMBL/GenBank/DDBJ whole genome shotgun (WGS) entry which is preliminary data.</text>
</comment>
<proteinExistence type="predicted"/>
<feature type="transmembrane region" description="Helical" evidence="1">
    <location>
        <begin position="44"/>
        <end position="63"/>
    </location>
</feature>
<dbReference type="Proteomes" id="UP001295684">
    <property type="component" value="Unassembled WGS sequence"/>
</dbReference>
<keyword evidence="3" id="KW-1185">Reference proteome</keyword>
<evidence type="ECO:0000256" key="1">
    <source>
        <dbReference type="SAM" id="Phobius"/>
    </source>
</evidence>
<sequence length="158" mass="18458">MEYQILKKKSGSSSTCVRWVNMLLAAMSLYQLVYVHSYKTCTELVAALLLETTIFVSFIFHVSTEFRQRETFRRCARVIALMTLGLFLVFLYTFVNSKRFATNMRFRPRLMVFILTSVMLPFSLLILLATDVKKPRMLYVLPENNKMVQQSLMANQML</sequence>
<evidence type="ECO:0000313" key="2">
    <source>
        <dbReference type="EMBL" id="CAI2382530.1"/>
    </source>
</evidence>
<dbReference type="EMBL" id="CAMPGE010024713">
    <property type="protein sequence ID" value="CAI2382530.1"/>
    <property type="molecule type" value="Genomic_DNA"/>
</dbReference>
<dbReference type="AlphaFoldDB" id="A0AAD1Y0I4"/>
<protein>
    <submittedName>
        <fullName evidence="2">Uncharacterized protein</fullName>
    </submittedName>
</protein>
<reference evidence="2" key="1">
    <citation type="submission" date="2023-07" db="EMBL/GenBank/DDBJ databases">
        <authorList>
            <consortium name="AG Swart"/>
            <person name="Singh M."/>
            <person name="Singh A."/>
            <person name="Seah K."/>
            <person name="Emmerich C."/>
        </authorList>
    </citation>
    <scope>NUCLEOTIDE SEQUENCE</scope>
    <source>
        <strain evidence="2">DP1</strain>
    </source>
</reference>
<keyword evidence="1" id="KW-1133">Transmembrane helix</keyword>
<organism evidence="2 3">
    <name type="scientific">Euplotes crassus</name>
    <dbReference type="NCBI Taxonomy" id="5936"/>
    <lineage>
        <taxon>Eukaryota</taxon>
        <taxon>Sar</taxon>
        <taxon>Alveolata</taxon>
        <taxon>Ciliophora</taxon>
        <taxon>Intramacronucleata</taxon>
        <taxon>Spirotrichea</taxon>
        <taxon>Hypotrichia</taxon>
        <taxon>Euplotida</taxon>
        <taxon>Euplotidae</taxon>
        <taxon>Moneuplotes</taxon>
    </lineage>
</organism>
<feature type="transmembrane region" description="Helical" evidence="1">
    <location>
        <begin position="75"/>
        <end position="95"/>
    </location>
</feature>
<evidence type="ECO:0000313" key="3">
    <source>
        <dbReference type="Proteomes" id="UP001295684"/>
    </source>
</evidence>
<accession>A0AAD1Y0I4</accession>
<feature type="transmembrane region" description="Helical" evidence="1">
    <location>
        <begin position="20"/>
        <end position="38"/>
    </location>
</feature>
<name>A0AAD1Y0I4_EUPCR</name>
<feature type="transmembrane region" description="Helical" evidence="1">
    <location>
        <begin position="110"/>
        <end position="129"/>
    </location>
</feature>
<keyword evidence="1" id="KW-0472">Membrane</keyword>